<reference evidence="7" key="1">
    <citation type="submission" date="2006-10" db="EMBL/GenBank/DDBJ databases">
        <authorList>
            <person name="Amadeo P."/>
            <person name="Zhao Q."/>
            <person name="Wortman J."/>
            <person name="Fraser-Liggett C."/>
            <person name="Carlton J."/>
        </authorList>
    </citation>
    <scope>NUCLEOTIDE SEQUENCE</scope>
    <source>
        <strain evidence="7">G3</strain>
    </source>
</reference>
<evidence type="ECO:0000256" key="3">
    <source>
        <dbReference type="ARBA" id="ARBA00023015"/>
    </source>
</evidence>
<comment type="similarity">
    <text evidence="2">Belongs to the TAF6 family.</text>
</comment>
<accession>A2G108</accession>
<reference evidence="7" key="2">
    <citation type="journal article" date="2007" name="Science">
        <title>Draft genome sequence of the sexually transmitted pathogen Trichomonas vaginalis.</title>
        <authorList>
            <person name="Carlton J.M."/>
            <person name="Hirt R.P."/>
            <person name="Silva J.C."/>
            <person name="Delcher A.L."/>
            <person name="Schatz M."/>
            <person name="Zhao Q."/>
            <person name="Wortman J.R."/>
            <person name="Bidwell S.L."/>
            <person name="Alsmark U.C.M."/>
            <person name="Besteiro S."/>
            <person name="Sicheritz-Ponten T."/>
            <person name="Noel C.J."/>
            <person name="Dacks J.B."/>
            <person name="Foster P.G."/>
            <person name="Simillion C."/>
            <person name="Van de Peer Y."/>
            <person name="Miranda-Saavedra D."/>
            <person name="Barton G.J."/>
            <person name="Westrop G.D."/>
            <person name="Mueller S."/>
            <person name="Dessi D."/>
            <person name="Fiori P.L."/>
            <person name="Ren Q."/>
            <person name="Paulsen I."/>
            <person name="Zhang H."/>
            <person name="Bastida-Corcuera F.D."/>
            <person name="Simoes-Barbosa A."/>
            <person name="Brown M.T."/>
            <person name="Hayes R.D."/>
            <person name="Mukherjee M."/>
            <person name="Okumura C.Y."/>
            <person name="Schneider R."/>
            <person name="Smith A.J."/>
            <person name="Vanacova S."/>
            <person name="Villalvazo M."/>
            <person name="Haas B.J."/>
            <person name="Pertea M."/>
            <person name="Feldblyum T.V."/>
            <person name="Utterback T.R."/>
            <person name="Shu C.L."/>
            <person name="Osoegawa K."/>
            <person name="de Jong P.J."/>
            <person name="Hrdy I."/>
            <person name="Horvathova L."/>
            <person name="Zubacova Z."/>
            <person name="Dolezal P."/>
            <person name="Malik S.B."/>
            <person name="Logsdon J.M. Jr."/>
            <person name="Henze K."/>
            <person name="Gupta A."/>
            <person name="Wang C.C."/>
            <person name="Dunne R.L."/>
            <person name="Upcroft J.A."/>
            <person name="Upcroft P."/>
            <person name="White O."/>
            <person name="Salzberg S.L."/>
            <person name="Tang P."/>
            <person name="Chiu C.-H."/>
            <person name="Lee Y.-S."/>
            <person name="Embley T.M."/>
            <person name="Coombs G.H."/>
            <person name="Mottram J.C."/>
            <person name="Tachezy J."/>
            <person name="Fraser-Liggett C.M."/>
            <person name="Johnson P.J."/>
        </authorList>
    </citation>
    <scope>NUCLEOTIDE SEQUENCE [LARGE SCALE GENOMIC DNA]</scope>
    <source>
        <strain evidence="7">G3</strain>
    </source>
</reference>
<dbReference type="Proteomes" id="UP000001542">
    <property type="component" value="Unassembled WGS sequence"/>
</dbReference>
<dbReference type="AlphaFoldDB" id="A2G108"/>
<proteinExistence type="inferred from homology"/>
<evidence type="ECO:0000313" key="8">
    <source>
        <dbReference type="Proteomes" id="UP000001542"/>
    </source>
</evidence>
<comment type="subcellular location">
    <subcellularLocation>
        <location evidence="1">Nucleus</location>
    </subcellularLocation>
</comment>
<feature type="domain" description="TATA box binding protein associated factor (TAF) histone-like fold" evidence="6">
    <location>
        <begin position="2"/>
        <end position="65"/>
    </location>
</feature>
<protein>
    <recommendedName>
        <fullName evidence="6">TATA box binding protein associated factor (TAF) histone-like fold domain-containing protein</fullName>
    </recommendedName>
</protein>
<evidence type="ECO:0000313" key="7">
    <source>
        <dbReference type="EMBL" id="EAX89166.1"/>
    </source>
</evidence>
<sequence>MNVAENTVKLIASSIRISNIQTPELIRLSNETQQFIIDIVENAKAIALISKRSRITAKDINESLESYSYETLLGYEHMKKPKITTIPFSKQDCLTIFADKRLEINDVANWKLLPYQLAPHFKIFPLIFNGTIIQTPNEEIPNELAEETQIAQPVESYTRLTAYFQKSISYLFEEESKFCTVIEHIAKDMYVGELFPRYIDYIEDFLISSQDDFTKCLRVLRFLIALCSNPEYQIIEKIDNIISFGLTFLTSNEDKRASSLIRCQLYQKAVILLSIVTNSVSGMLPDIKSSLAIELRSVMQLENAYALAGSIKLLSEMGQDIIRIEVLPRLKEIYLLCLNEKFTQEEKNIAMCEFQSVLAQIAFDQISNCYLTIASSSDFDSQGFLDDFLSVSNYSNYVFDEFI</sequence>
<dbReference type="RefSeq" id="XP_001302096.1">
    <property type="nucleotide sequence ID" value="XM_001302095.1"/>
</dbReference>
<dbReference type="Gene3D" id="1.10.20.10">
    <property type="entry name" value="Histone, subunit A"/>
    <property type="match status" value="1"/>
</dbReference>
<dbReference type="EMBL" id="DS114228">
    <property type="protein sequence ID" value="EAX89166.1"/>
    <property type="molecule type" value="Genomic_DNA"/>
</dbReference>
<dbReference type="InterPro" id="IPR046344">
    <property type="entry name" value="TAF6_C_sf"/>
</dbReference>
<dbReference type="PANTHER" id="PTHR10221:SF9">
    <property type="entry name" value="TRANSCRIPTION INITIATION FACTOR TFIID SUBUNIT 6"/>
    <property type="match status" value="1"/>
</dbReference>
<dbReference type="InterPro" id="IPR011442">
    <property type="entry name" value="TAF6_C"/>
</dbReference>
<dbReference type="SUPFAM" id="SSF47113">
    <property type="entry name" value="Histone-fold"/>
    <property type="match status" value="1"/>
</dbReference>
<dbReference type="STRING" id="5722.A2G108"/>
<dbReference type="VEuPathDB" id="TrichDB:TVAGG3_1043350"/>
<dbReference type="GO" id="GO:0016251">
    <property type="term" value="F:RNA polymerase II general transcription initiation factor activity"/>
    <property type="evidence" value="ECO:0007669"/>
    <property type="project" value="InterPro"/>
</dbReference>
<dbReference type="InterPro" id="IPR037796">
    <property type="entry name" value="TAF6"/>
</dbReference>
<dbReference type="SMART" id="SM00803">
    <property type="entry name" value="TAF"/>
    <property type="match status" value="1"/>
</dbReference>
<dbReference type="GO" id="GO:0046695">
    <property type="term" value="C:SLIK (SAGA-like) complex"/>
    <property type="evidence" value="ECO:0007669"/>
    <property type="project" value="InterPro"/>
</dbReference>
<keyword evidence="4" id="KW-0804">Transcription</keyword>
<dbReference type="OrthoDB" id="361039at2759"/>
<dbReference type="Pfam" id="PF07571">
    <property type="entry name" value="TAF6_C"/>
    <property type="match status" value="1"/>
</dbReference>
<evidence type="ECO:0000256" key="2">
    <source>
        <dbReference type="ARBA" id="ARBA00007688"/>
    </source>
</evidence>
<gene>
    <name evidence="7" type="ORF">TVAG_229880</name>
</gene>
<dbReference type="PANTHER" id="PTHR10221">
    <property type="entry name" value="TRANSCRIPTION INITIATION FACTOR TFIID SUBUNIT 6"/>
    <property type="match status" value="1"/>
</dbReference>
<evidence type="ECO:0000259" key="6">
    <source>
        <dbReference type="SMART" id="SM00803"/>
    </source>
</evidence>
<dbReference type="Gene3D" id="1.25.40.770">
    <property type="entry name" value="TAF6, C-terminal HEAT repeat domain"/>
    <property type="match status" value="1"/>
</dbReference>
<dbReference type="InterPro" id="IPR004823">
    <property type="entry name" value="TAF_TATA-bd_Histone-like_dom"/>
</dbReference>
<dbReference type="GO" id="GO:0005669">
    <property type="term" value="C:transcription factor TFIID complex"/>
    <property type="evidence" value="ECO:0000318"/>
    <property type="project" value="GO_Central"/>
</dbReference>
<dbReference type="KEGG" id="tva:4746835"/>
<name>A2G108_TRIV3</name>
<keyword evidence="8" id="KW-1185">Reference proteome</keyword>
<dbReference type="GO" id="GO:0046982">
    <property type="term" value="F:protein heterodimerization activity"/>
    <property type="evidence" value="ECO:0007669"/>
    <property type="project" value="InterPro"/>
</dbReference>
<evidence type="ECO:0000256" key="5">
    <source>
        <dbReference type="ARBA" id="ARBA00023242"/>
    </source>
</evidence>
<dbReference type="GO" id="GO:0000124">
    <property type="term" value="C:SAGA complex"/>
    <property type="evidence" value="ECO:0007669"/>
    <property type="project" value="InterPro"/>
</dbReference>
<dbReference type="Pfam" id="PF02969">
    <property type="entry name" value="TAF"/>
    <property type="match status" value="1"/>
</dbReference>
<organism evidence="7 8">
    <name type="scientific">Trichomonas vaginalis (strain ATCC PRA-98 / G3)</name>
    <dbReference type="NCBI Taxonomy" id="412133"/>
    <lineage>
        <taxon>Eukaryota</taxon>
        <taxon>Metamonada</taxon>
        <taxon>Parabasalia</taxon>
        <taxon>Trichomonadida</taxon>
        <taxon>Trichomonadidae</taxon>
        <taxon>Trichomonas</taxon>
    </lineage>
</organism>
<dbReference type="SMR" id="A2G108"/>
<dbReference type="VEuPathDB" id="TrichDB:TVAG_229880"/>
<dbReference type="GO" id="GO:0051123">
    <property type="term" value="P:RNA polymerase II preinitiation complex assembly"/>
    <property type="evidence" value="ECO:0000318"/>
    <property type="project" value="GO_Central"/>
</dbReference>
<dbReference type="InParanoid" id="A2G108"/>
<dbReference type="InterPro" id="IPR009072">
    <property type="entry name" value="Histone-fold"/>
</dbReference>
<keyword evidence="5" id="KW-0539">Nucleus</keyword>
<keyword evidence="3" id="KW-0805">Transcription regulation</keyword>
<dbReference type="GO" id="GO:0003713">
    <property type="term" value="F:transcription coactivator activity"/>
    <property type="evidence" value="ECO:0000318"/>
    <property type="project" value="GO_Central"/>
</dbReference>
<evidence type="ECO:0000256" key="1">
    <source>
        <dbReference type="ARBA" id="ARBA00004123"/>
    </source>
</evidence>
<evidence type="ECO:0000256" key="4">
    <source>
        <dbReference type="ARBA" id="ARBA00023163"/>
    </source>
</evidence>
<dbReference type="CDD" id="cd22917">
    <property type="entry name" value="HFD_TAF6-like"/>
    <property type="match status" value="1"/>
</dbReference>